<dbReference type="AlphaFoldDB" id="A0A838CXC7"/>
<keyword evidence="1" id="KW-0812">Transmembrane</keyword>
<proteinExistence type="predicted"/>
<evidence type="ECO:0000313" key="3">
    <source>
        <dbReference type="Proteomes" id="UP000571017"/>
    </source>
</evidence>
<feature type="transmembrane region" description="Helical" evidence="1">
    <location>
        <begin position="63"/>
        <end position="79"/>
    </location>
</feature>
<keyword evidence="1" id="KW-0472">Membrane</keyword>
<name>A0A838CXC7_9BACI</name>
<reference evidence="2 3" key="1">
    <citation type="journal article" date="2004" name="Extremophiles">
        <title>Halobacillus locisalis sp. nov., a halophilic bacterium isolated from a marine solar saltern of the Yellow Sea in Korea.</title>
        <authorList>
            <person name="Yoon J.H."/>
            <person name="Kang K.H."/>
            <person name="Oh T.K."/>
            <person name="Park Y.H."/>
        </authorList>
    </citation>
    <scope>NUCLEOTIDE SEQUENCE [LARGE SCALE GENOMIC DNA]</scope>
    <source>
        <strain evidence="2 3">KCTC 3788</strain>
    </source>
</reference>
<dbReference type="Proteomes" id="UP000571017">
    <property type="component" value="Unassembled WGS sequence"/>
</dbReference>
<evidence type="ECO:0000256" key="1">
    <source>
        <dbReference type="SAM" id="Phobius"/>
    </source>
</evidence>
<dbReference type="EMBL" id="JACEFG010000004">
    <property type="protein sequence ID" value="MBA2176574.1"/>
    <property type="molecule type" value="Genomic_DNA"/>
</dbReference>
<feature type="transmembrane region" description="Helical" evidence="1">
    <location>
        <begin position="12"/>
        <end position="29"/>
    </location>
</feature>
<sequence>MWNLQFELIPTLFSIFAWGVILVIAHFLYIKQEINPTRWKAFIVLFIGVFSFSFSWLMDSTVMRFPILPLGVWIVYAALKNKEAKWPAYRRFAWLGFWSNFLFLATSLLSVYGQDLVYPPDQPSTYLADVTEASVVPSHPSAKEVALRDEALEDLSKWNQKAVNSVQWYKEGDLWEDPNKRDERFPYLLKDADSKWGSGADSQVYIEEDGKGLLITTMQEQYYYRTEQSVLVGELDE</sequence>
<keyword evidence="1" id="KW-1133">Transmembrane helix</keyword>
<feature type="transmembrane region" description="Helical" evidence="1">
    <location>
        <begin position="41"/>
        <end position="57"/>
    </location>
</feature>
<feature type="transmembrane region" description="Helical" evidence="1">
    <location>
        <begin position="91"/>
        <end position="112"/>
    </location>
</feature>
<gene>
    <name evidence="2" type="ORF">H0266_16930</name>
</gene>
<keyword evidence="3" id="KW-1185">Reference proteome</keyword>
<evidence type="ECO:0000313" key="2">
    <source>
        <dbReference type="EMBL" id="MBA2176574.1"/>
    </source>
</evidence>
<dbReference type="RefSeq" id="WP_181473636.1">
    <property type="nucleotide sequence ID" value="NZ_JACEFG010000004.1"/>
</dbReference>
<comment type="caution">
    <text evidence="2">The sequence shown here is derived from an EMBL/GenBank/DDBJ whole genome shotgun (WGS) entry which is preliminary data.</text>
</comment>
<organism evidence="2 3">
    <name type="scientific">Halobacillus locisalis</name>
    <dbReference type="NCBI Taxonomy" id="220753"/>
    <lineage>
        <taxon>Bacteria</taxon>
        <taxon>Bacillati</taxon>
        <taxon>Bacillota</taxon>
        <taxon>Bacilli</taxon>
        <taxon>Bacillales</taxon>
        <taxon>Bacillaceae</taxon>
        <taxon>Halobacillus</taxon>
    </lineage>
</organism>
<protein>
    <submittedName>
        <fullName evidence="2">Uncharacterized protein</fullName>
    </submittedName>
</protein>
<accession>A0A838CXC7</accession>